<proteinExistence type="predicted"/>
<gene>
    <name evidence="1" type="ORF">CDAR_374681</name>
</gene>
<name>A0AAV4P985_9ARAC</name>
<evidence type="ECO:0000313" key="1">
    <source>
        <dbReference type="EMBL" id="GIX92568.1"/>
    </source>
</evidence>
<dbReference type="EMBL" id="BPLQ01002405">
    <property type="protein sequence ID" value="GIX92568.1"/>
    <property type="molecule type" value="Genomic_DNA"/>
</dbReference>
<reference evidence="1 2" key="1">
    <citation type="submission" date="2021-06" db="EMBL/GenBank/DDBJ databases">
        <title>Caerostris darwini draft genome.</title>
        <authorList>
            <person name="Kono N."/>
            <person name="Arakawa K."/>
        </authorList>
    </citation>
    <scope>NUCLEOTIDE SEQUENCE [LARGE SCALE GENOMIC DNA]</scope>
</reference>
<comment type="caution">
    <text evidence="1">The sequence shown here is derived from an EMBL/GenBank/DDBJ whole genome shotgun (WGS) entry which is preliminary data.</text>
</comment>
<protein>
    <submittedName>
        <fullName evidence="1">Uncharacterized protein</fullName>
    </submittedName>
</protein>
<dbReference type="Proteomes" id="UP001054837">
    <property type="component" value="Unassembled WGS sequence"/>
</dbReference>
<sequence length="532" mass="63058">MSYQLSPCYSAEISHSDVITRTQVFKKGVNSFLITLISSSTEKDQSTSLQKQSLSHQSTLLFLYVTSYGRKPTYTIIVPRRISQHHFKNNHFPIKARYYFCTSLPMAGNPHILLSYREGSVSITSKTITFPSKHDYFCTSLPWPETHIYYYRTEKSVNITSKTITFPSKHAIISVRHFLWPETHIYYYRTEKDQSTSLQKQSLSHQSTLLFLYVTSYGRKPTYTIIVPRRISQHHFKNNHFPIKARYYFCTSLPMAGNPHILLSYREGSVNITSKTITFPSKHAIISVRHFLWPETHIYYYRTEKDQSTSLQKQSLSHQNAIISVRHFLWPETHIYYYRTEKDQSTSLQKQSLSHQSTLLFLYVTSYGRKPTYTIIVPRRISQHHFKNNHFPVKARYYFCTSLPMAGNPHILLSYREGYLYREGSVNITSKTITFPSKHAIISVRHFLWPETHIYYYRLNYLSRIIYFQNKRIMNHFKNDYLYRGDLELKFAENCISAEYFALFLTFQEKVLYCFSYYSTRLPGFKVKYNTY</sequence>
<dbReference type="AlphaFoldDB" id="A0AAV4P985"/>
<accession>A0AAV4P985</accession>
<organism evidence="1 2">
    <name type="scientific">Caerostris darwini</name>
    <dbReference type="NCBI Taxonomy" id="1538125"/>
    <lineage>
        <taxon>Eukaryota</taxon>
        <taxon>Metazoa</taxon>
        <taxon>Ecdysozoa</taxon>
        <taxon>Arthropoda</taxon>
        <taxon>Chelicerata</taxon>
        <taxon>Arachnida</taxon>
        <taxon>Araneae</taxon>
        <taxon>Araneomorphae</taxon>
        <taxon>Entelegynae</taxon>
        <taxon>Araneoidea</taxon>
        <taxon>Araneidae</taxon>
        <taxon>Caerostris</taxon>
    </lineage>
</organism>
<keyword evidence="2" id="KW-1185">Reference proteome</keyword>
<evidence type="ECO:0000313" key="2">
    <source>
        <dbReference type="Proteomes" id="UP001054837"/>
    </source>
</evidence>